<dbReference type="InterPro" id="IPR012347">
    <property type="entry name" value="Ferritin-like"/>
</dbReference>
<dbReference type="InterPro" id="IPR029447">
    <property type="entry name" value="DUF4439"/>
</dbReference>
<evidence type="ECO:0000256" key="1">
    <source>
        <dbReference type="SAM" id="MobiDB-lite"/>
    </source>
</evidence>
<dbReference type="InterPro" id="IPR009078">
    <property type="entry name" value="Ferritin-like_SF"/>
</dbReference>
<dbReference type="Gene3D" id="1.20.1260.10">
    <property type="match status" value="1"/>
</dbReference>
<keyword evidence="4" id="KW-1185">Reference proteome</keyword>
<dbReference type="RefSeq" id="WP_193124675.1">
    <property type="nucleotide sequence ID" value="NZ_JADBGI010000033.1"/>
</dbReference>
<gene>
    <name evidence="3" type="ORF">IDM40_25770</name>
</gene>
<dbReference type="Proteomes" id="UP000806528">
    <property type="component" value="Unassembled WGS sequence"/>
</dbReference>
<reference evidence="3 4" key="1">
    <citation type="submission" date="2020-09" db="EMBL/GenBank/DDBJ databases">
        <title>Diversity and distribution of actinomycetes associated with coral in the coast of Hainan.</title>
        <authorList>
            <person name="Li F."/>
        </authorList>
    </citation>
    <scope>NUCLEOTIDE SEQUENCE [LARGE SCALE GENOMIC DNA]</scope>
    <source>
        <strain evidence="3 4">HNM0947</strain>
    </source>
</reference>
<feature type="domain" description="DUF4439" evidence="2">
    <location>
        <begin position="3"/>
        <end position="132"/>
    </location>
</feature>
<evidence type="ECO:0000313" key="3">
    <source>
        <dbReference type="EMBL" id="MBE3002081.1"/>
    </source>
</evidence>
<dbReference type="EMBL" id="JADBGI010000033">
    <property type="protein sequence ID" value="MBE3002081.1"/>
    <property type="molecule type" value="Genomic_DNA"/>
</dbReference>
<proteinExistence type="predicted"/>
<name>A0ABR9PDZ9_9ACTN</name>
<sequence>MSALAEALRAENAAVYAYEFVAGAAGDEGRSEHGLALASEHKVARTELRQAILDREGSPPAVEPTYPLPSGRDGDTLDDFAVGVENTCAHAALWLTAADDTDLRVTGARLLQQATVRALEWGGELDALPGYETR</sequence>
<feature type="region of interest" description="Disordered" evidence="1">
    <location>
        <begin position="54"/>
        <end position="74"/>
    </location>
</feature>
<evidence type="ECO:0000313" key="4">
    <source>
        <dbReference type="Proteomes" id="UP000806528"/>
    </source>
</evidence>
<evidence type="ECO:0000259" key="2">
    <source>
        <dbReference type="Pfam" id="PF14530"/>
    </source>
</evidence>
<organism evidence="3 4">
    <name type="scientific">Nocardiopsis coralli</name>
    <dbReference type="NCBI Taxonomy" id="2772213"/>
    <lineage>
        <taxon>Bacteria</taxon>
        <taxon>Bacillati</taxon>
        <taxon>Actinomycetota</taxon>
        <taxon>Actinomycetes</taxon>
        <taxon>Streptosporangiales</taxon>
        <taxon>Nocardiopsidaceae</taxon>
        <taxon>Nocardiopsis</taxon>
    </lineage>
</organism>
<protein>
    <submittedName>
        <fullName evidence="3">Ferritin-like domain-containing protein</fullName>
    </submittedName>
</protein>
<dbReference type="SUPFAM" id="SSF47240">
    <property type="entry name" value="Ferritin-like"/>
    <property type="match status" value="1"/>
</dbReference>
<comment type="caution">
    <text evidence="3">The sequence shown here is derived from an EMBL/GenBank/DDBJ whole genome shotgun (WGS) entry which is preliminary data.</text>
</comment>
<dbReference type="Pfam" id="PF14530">
    <property type="entry name" value="DUF4439"/>
    <property type="match status" value="1"/>
</dbReference>
<accession>A0ABR9PDZ9</accession>